<proteinExistence type="inferred from homology"/>
<evidence type="ECO:0000256" key="3">
    <source>
        <dbReference type="ARBA" id="ARBA00022679"/>
    </source>
</evidence>
<evidence type="ECO:0000259" key="8">
    <source>
        <dbReference type="Pfam" id="PF00534"/>
    </source>
</evidence>
<feature type="non-terminal residue" evidence="10">
    <location>
        <position position="428"/>
    </location>
</feature>
<dbReference type="PANTHER" id="PTHR13615">
    <property type="entry name" value="GLYCOSYLTRANSFERASE-LIKE 1"/>
    <property type="match status" value="1"/>
</dbReference>
<feature type="compositionally biased region" description="Polar residues" evidence="7">
    <location>
        <begin position="231"/>
        <end position="243"/>
    </location>
</feature>
<dbReference type="SUPFAM" id="SSF53756">
    <property type="entry name" value="UDP-Glycosyltransferase/glycogen phosphorylase"/>
    <property type="match status" value="1"/>
</dbReference>
<comment type="catalytic activity">
    <reaction evidence="6">
        <text>queuosine(34) in tRNA(Asp) + GDP-alpha-D-mannose = O-4''-alpha-D-mannosylqueuosine(34) in tRNA(Asp) + GDP + H(+)</text>
        <dbReference type="Rhea" id="RHEA:12885"/>
        <dbReference type="Rhea" id="RHEA-COMP:18572"/>
        <dbReference type="Rhea" id="RHEA-COMP:18581"/>
        <dbReference type="ChEBI" id="CHEBI:15378"/>
        <dbReference type="ChEBI" id="CHEBI:57527"/>
        <dbReference type="ChEBI" id="CHEBI:58189"/>
        <dbReference type="ChEBI" id="CHEBI:194431"/>
        <dbReference type="ChEBI" id="CHEBI:194442"/>
        <dbReference type="EC" id="2.4.1.110"/>
    </reaction>
    <physiologicalReaction direction="left-to-right" evidence="6">
        <dbReference type="Rhea" id="RHEA:12886"/>
    </physiologicalReaction>
</comment>
<feature type="compositionally biased region" description="Basic and acidic residues" evidence="7">
    <location>
        <begin position="247"/>
        <end position="260"/>
    </location>
</feature>
<sequence length="428" mass="48848">MKDILLIEPFYGGSHQQLIQSLEIDKEIGPRCEVHSLPAKKWQWRARTSALYLSQIIPVSNNYRVLFTSSVLNLAELIALRPDLTSTKKIVYFHENQLVYPVRRHQERDFQYGYNQILTSLVADIVVFNSKFNMESFLSMIPTHLKLIPDHRPKNLETQIRPKCRVLYFPLVLPNVPLGLKQSELSNPVPVQNSPTKSLVDRVTSDFNNSSSNQVSSSDENLKESCHINGYSKQSETETTVASVVSEKGKLDTNKDEKENTLSNPKCSSKDSSITSIKSLSTKEILHIVWPHRWEHDKDPDSFFKALLQLQSDGQDFHVSVIGETFSEIPDIFDSAKAGLQDKILAWGYQSKEDYFKILDSAHVVVSTALHEFFGVSVLEAVSHNCYPLCPKRLVYPEIYPEDCLYSTQAQLVKRLKRFCKRPDTARL</sequence>
<feature type="domain" description="Glycosyl transferase family 1" evidence="8">
    <location>
        <begin position="288"/>
        <end position="398"/>
    </location>
</feature>
<dbReference type="PANTHER" id="PTHR13615:SF3">
    <property type="entry name" value="GLYCOSYLTRANSFERASE-LIKE DOMAIN-CONTAINING PROTEIN 1"/>
    <property type="match status" value="1"/>
</dbReference>
<evidence type="ECO:0000313" key="10">
    <source>
        <dbReference type="EMBL" id="CAL1533128.1"/>
    </source>
</evidence>
<evidence type="ECO:0000256" key="2">
    <source>
        <dbReference type="ARBA" id="ARBA00022676"/>
    </source>
</evidence>
<keyword evidence="2" id="KW-0328">Glycosyltransferase</keyword>
<dbReference type="EC" id="2.4.1.110" evidence="4"/>
<dbReference type="CDD" id="cd01635">
    <property type="entry name" value="Glycosyltransferase_GTB-type"/>
    <property type="match status" value="1"/>
</dbReference>
<comment type="similarity">
    <text evidence="1">Belongs to the glycosyltransferase group 1 family. Glycosyltransferase 4 subfamily.</text>
</comment>
<dbReference type="Gene3D" id="3.40.50.2000">
    <property type="entry name" value="Glycogen Phosphorylase B"/>
    <property type="match status" value="1"/>
</dbReference>
<evidence type="ECO:0000256" key="4">
    <source>
        <dbReference type="ARBA" id="ARBA00044517"/>
    </source>
</evidence>
<name>A0AAV2HLN3_LYMST</name>
<evidence type="ECO:0000313" key="11">
    <source>
        <dbReference type="Proteomes" id="UP001497497"/>
    </source>
</evidence>
<reference evidence="10 11" key="1">
    <citation type="submission" date="2024-04" db="EMBL/GenBank/DDBJ databases">
        <authorList>
            <consortium name="Genoscope - CEA"/>
            <person name="William W."/>
        </authorList>
    </citation>
    <scope>NUCLEOTIDE SEQUENCE [LARGE SCALE GENOMIC DNA]</scope>
</reference>
<dbReference type="EMBL" id="CAXITT010000134">
    <property type="protein sequence ID" value="CAL1533128.1"/>
    <property type="molecule type" value="Genomic_DNA"/>
</dbReference>
<dbReference type="Proteomes" id="UP001497497">
    <property type="component" value="Unassembled WGS sequence"/>
</dbReference>
<protein>
    <recommendedName>
        <fullName evidence="5">tRNA-queuosine alpha-mannosyltransferase</fullName>
        <ecNumber evidence="4">2.4.1.110</ecNumber>
    </recommendedName>
</protein>
<organism evidence="10 11">
    <name type="scientific">Lymnaea stagnalis</name>
    <name type="common">Great pond snail</name>
    <name type="synonym">Helix stagnalis</name>
    <dbReference type="NCBI Taxonomy" id="6523"/>
    <lineage>
        <taxon>Eukaryota</taxon>
        <taxon>Metazoa</taxon>
        <taxon>Spiralia</taxon>
        <taxon>Lophotrochozoa</taxon>
        <taxon>Mollusca</taxon>
        <taxon>Gastropoda</taxon>
        <taxon>Heterobranchia</taxon>
        <taxon>Euthyneura</taxon>
        <taxon>Panpulmonata</taxon>
        <taxon>Hygrophila</taxon>
        <taxon>Lymnaeoidea</taxon>
        <taxon>Lymnaeidae</taxon>
        <taxon>Lymnaea</taxon>
    </lineage>
</organism>
<evidence type="ECO:0000256" key="1">
    <source>
        <dbReference type="ARBA" id="ARBA00009481"/>
    </source>
</evidence>
<keyword evidence="11" id="KW-1185">Reference proteome</keyword>
<dbReference type="GO" id="GO:0016438">
    <property type="term" value="F:tRNA-queuosine(34) beta-mannosyltransferase activity"/>
    <property type="evidence" value="ECO:0007669"/>
    <property type="project" value="UniProtKB-EC"/>
</dbReference>
<feature type="region of interest" description="Disordered" evidence="7">
    <location>
        <begin position="202"/>
        <end position="270"/>
    </location>
</feature>
<comment type="caution">
    <text evidence="10">The sequence shown here is derived from an EMBL/GenBank/DDBJ whole genome shotgun (WGS) entry which is preliminary data.</text>
</comment>
<evidence type="ECO:0000256" key="7">
    <source>
        <dbReference type="SAM" id="MobiDB-lite"/>
    </source>
</evidence>
<evidence type="ECO:0000256" key="6">
    <source>
        <dbReference type="ARBA" id="ARBA00048439"/>
    </source>
</evidence>
<accession>A0AAV2HLN3</accession>
<gene>
    <name evidence="10" type="ORF">GSLYS_00007146001</name>
</gene>
<evidence type="ECO:0000256" key="5">
    <source>
        <dbReference type="ARBA" id="ARBA00044539"/>
    </source>
</evidence>
<dbReference type="InterPro" id="IPR022701">
    <property type="entry name" value="QTMAN_N"/>
</dbReference>
<dbReference type="AlphaFoldDB" id="A0AAV2HLN3"/>
<dbReference type="InterPro" id="IPR051862">
    <property type="entry name" value="GT-like_domain_containing_1"/>
</dbReference>
<feature type="compositionally biased region" description="Low complexity" evidence="7">
    <location>
        <begin position="205"/>
        <end position="219"/>
    </location>
</feature>
<dbReference type="Pfam" id="PF12038">
    <property type="entry name" value="QTMAN_N"/>
    <property type="match status" value="1"/>
</dbReference>
<feature type="domain" description="tRNA-queuosine alpha-mannosyltransferase N-terminal" evidence="9">
    <location>
        <begin position="4"/>
        <end position="171"/>
    </location>
</feature>
<dbReference type="InterPro" id="IPR001296">
    <property type="entry name" value="Glyco_trans_1"/>
</dbReference>
<evidence type="ECO:0000259" key="9">
    <source>
        <dbReference type="Pfam" id="PF12038"/>
    </source>
</evidence>
<keyword evidence="3" id="KW-0808">Transferase</keyword>
<dbReference type="Pfam" id="PF00534">
    <property type="entry name" value="Glycos_transf_1"/>
    <property type="match status" value="1"/>
</dbReference>